<comment type="caution">
    <text evidence="1">The sequence shown here is derived from an EMBL/GenBank/DDBJ whole genome shotgun (WGS) entry which is preliminary data.</text>
</comment>
<accession>A0AA38LGD2</accession>
<protein>
    <submittedName>
        <fullName evidence="1">Uncharacterized protein</fullName>
    </submittedName>
</protein>
<organism evidence="1 2">
    <name type="scientific">Taxus chinensis</name>
    <name type="common">Chinese yew</name>
    <name type="synonym">Taxus wallichiana var. chinensis</name>
    <dbReference type="NCBI Taxonomy" id="29808"/>
    <lineage>
        <taxon>Eukaryota</taxon>
        <taxon>Viridiplantae</taxon>
        <taxon>Streptophyta</taxon>
        <taxon>Embryophyta</taxon>
        <taxon>Tracheophyta</taxon>
        <taxon>Spermatophyta</taxon>
        <taxon>Pinopsida</taxon>
        <taxon>Pinidae</taxon>
        <taxon>Conifers II</taxon>
        <taxon>Cupressales</taxon>
        <taxon>Taxaceae</taxon>
        <taxon>Taxus</taxon>
    </lineage>
</organism>
<evidence type="ECO:0000313" key="2">
    <source>
        <dbReference type="Proteomes" id="UP000824469"/>
    </source>
</evidence>
<feature type="non-terminal residue" evidence="1">
    <location>
        <position position="51"/>
    </location>
</feature>
<dbReference type="AlphaFoldDB" id="A0AA38LGD2"/>
<evidence type="ECO:0000313" key="1">
    <source>
        <dbReference type="EMBL" id="KAH9322851.1"/>
    </source>
</evidence>
<feature type="non-terminal residue" evidence="1">
    <location>
        <position position="1"/>
    </location>
</feature>
<dbReference type="EMBL" id="JAHRHJ020000003">
    <property type="protein sequence ID" value="KAH9322851.1"/>
    <property type="molecule type" value="Genomic_DNA"/>
</dbReference>
<gene>
    <name evidence="1" type="ORF">KI387_017490</name>
</gene>
<proteinExistence type="predicted"/>
<keyword evidence="2" id="KW-1185">Reference proteome</keyword>
<name>A0AA38LGD2_TAXCH</name>
<reference evidence="1 2" key="1">
    <citation type="journal article" date="2021" name="Nat. Plants">
        <title>The Taxus genome provides insights into paclitaxel biosynthesis.</title>
        <authorList>
            <person name="Xiong X."/>
            <person name="Gou J."/>
            <person name="Liao Q."/>
            <person name="Li Y."/>
            <person name="Zhou Q."/>
            <person name="Bi G."/>
            <person name="Li C."/>
            <person name="Du R."/>
            <person name="Wang X."/>
            <person name="Sun T."/>
            <person name="Guo L."/>
            <person name="Liang H."/>
            <person name="Lu P."/>
            <person name="Wu Y."/>
            <person name="Zhang Z."/>
            <person name="Ro D.K."/>
            <person name="Shang Y."/>
            <person name="Huang S."/>
            <person name="Yan J."/>
        </authorList>
    </citation>
    <scope>NUCLEOTIDE SEQUENCE [LARGE SCALE GENOMIC DNA]</scope>
    <source>
        <strain evidence="1">Ta-2019</strain>
    </source>
</reference>
<sequence>PDLVNKPIMEEISKRDLAAPTCPLEQQIGEFDLTNVMLEEEFDQEQDNLQE</sequence>
<dbReference type="Proteomes" id="UP000824469">
    <property type="component" value="Unassembled WGS sequence"/>
</dbReference>